<dbReference type="PANTHER" id="PTHR10693">
    <property type="entry name" value="RAS GTPASE-ACTIVATING PROTEIN-BINDING PROTEIN"/>
    <property type="match status" value="1"/>
</dbReference>
<dbReference type="SUPFAM" id="SSF54928">
    <property type="entry name" value="RNA-binding domain, RBD"/>
    <property type="match status" value="1"/>
</dbReference>
<evidence type="ECO:0000256" key="3">
    <source>
        <dbReference type="SAM" id="MobiDB-lite"/>
    </source>
</evidence>
<feature type="domain" description="NTF2" evidence="5">
    <location>
        <begin position="2"/>
        <end position="130"/>
    </location>
</feature>
<feature type="non-terminal residue" evidence="6">
    <location>
        <position position="391"/>
    </location>
</feature>
<keyword evidence="1 2" id="KW-0694">RNA-binding</keyword>
<dbReference type="EMBL" id="KV453853">
    <property type="protein sequence ID" value="ODV85111.1"/>
    <property type="molecule type" value="Genomic_DNA"/>
</dbReference>
<accession>A0A1E4T072</accession>
<proteinExistence type="predicted"/>
<sequence length="391" mass="43088">RIAITFADYYYNLVNGGHEKLFSVYTQDAILKHCDHSNPFSSDFATFKGKNDIRDYWRKSNVAGSKIMIHSIQTTESLNNSILIVCVGEMAFKDEEDTPMQQSYKFTQTFILVPSSKKSVYDVQTDILTFIPDVDNEFDDESLIETDELQEEQTKAIEQEDEKLITPQVVSTTQAPATTPVASPSIPTAGTSKPAFKTWAGEIAAAVPKVASITKVVTPGVQAAANASTPTVDLKKTVSSTSSVSAVKKDTKKKEVKKEEEEEDPLLSVRKHKLQFLNKKGQAAYPIYIKGIEEDITFDELVKNLESNFGKVDSCKIERAIALVDFVDAEAQKKSIKTGVMKIRGVEIKLEPRSKRDGASGGAKKNRKGGKHHGNGSVVVNDNDGFKKVVK</sequence>
<dbReference type="InterPro" id="IPR012677">
    <property type="entry name" value="Nucleotide-bd_a/b_plait_sf"/>
</dbReference>
<dbReference type="GO" id="GO:0016579">
    <property type="term" value="P:protein deubiquitination"/>
    <property type="evidence" value="ECO:0007669"/>
    <property type="project" value="TreeGrafter"/>
</dbReference>
<dbReference type="Pfam" id="PF02136">
    <property type="entry name" value="NTF2"/>
    <property type="match status" value="1"/>
</dbReference>
<dbReference type="STRING" id="983967.A0A1E4T072"/>
<reference evidence="7" key="1">
    <citation type="submission" date="2016-04" db="EMBL/GenBank/DDBJ databases">
        <title>Comparative genomics of biotechnologically important yeasts.</title>
        <authorList>
            <consortium name="DOE Joint Genome Institute"/>
            <person name="Riley R."/>
            <person name="Haridas S."/>
            <person name="Wolfe K.H."/>
            <person name="Lopes M.R."/>
            <person name="Hittinger C.T."/>
            <person name="Goker M."/>
            <person name="Salamov A."/>
            <person name="Wisecaver J."/>
            <person name="Long T.M."/>
            <person name="Aerts A.L."/>
            <person name="Barry K."/>
            <person name="Choi C."/>
            <person name="Clum A."/>
            <person name="Coughlan A.Y."/>
            <person name="Deshpande S."/>
            <person name="Douglass A.P."/>
            <person name="Hanson S.J."/>
            <person name="Klenk H.-P."/>
            <person name="Labutti K."/>
            <person name="Lapidus A."/>
            <person name="Lindquist E."/>
            <person name="Lipzen A."/>
            <person name="Meier-Kolthoff J.P."/>
            <person name="Ohm R.A."/>
            <person name="Otillar R.P."/>
            <person name="Pangilinan J."/>
            <person name="Peng Y."/>
            <person name="Rokas A."/>
            <person name="Rosa C.A."/>
            <person name="Scheuner C."/>
            <person name="Sibirny A.A."/>
            <person name="Slot J.C."/>
            <person name="Stielow J.B."/>
            <person name="Sun H."/>
            <person name="Kurtzman C.P."/>
            <person name="Blackwell M."/>
            <person name="Grigoriev I.V."/>
            <person name="Jeffries T.W."/>
        </authorList>
    </citation>
    <scope>NUCLEOTIDE SEQUENCE [LARGE SCALE GENOMIC DNA]</scope>
    <source>
        <strain evidence="7">NRRL YB-2248</strain>
    </source>
</reference>
<organism evidence="6 7">
    <name type="scientific">[Candida] arabinofermentans NRRL YB-2248</name>
    <dbReference type="NCBI Taxonomy" id="983967"/>
    <lineage>
        <taxon>Eukaryota</taxon>
        <taxon>Fungi</taxon>
        <taxon>Dikarya</taxon>
        <taxon>Ascomycota</taxon>
        <taxon>Saccharomycotina</taxon>
        <taxon>Pichiomycetes</taxon>
        <taxon>Pichiales</taxon>
        <taxon>Pichiaceae</taxon>
        <taxon>Ogataea</taxon>
        <taxon>Ogataea/Candida clade</taxon>
    </lineage>
</organism>
<dbReference type="OrthoDB" id="339151at2759"/>
<feature type="region of interest" description="Disordered" evidence="3">
    <location>
        <begin position="351"/>
        <end position="391"/>
    </location>
</feature>
<dbReference type="GO" id="GO:0003729">
    <property type="term" value="F:mRNA binding"/>
    <property type="evidence" value="ECO:0007669"/>
    <property type="project" value="TreeGrafter"/>
</dbReference>
<name>A0A1E4T072_9ASCO</name>
<keyword evidence="7" id="KW-1185">Reference proteome</keyword>
<dbReference type="InterPro" id="IPR000504">
    <property type="entry name" value="RRM_dom"/>
</dbReference>
<feature type="non-terminal residue" evidence="6">
    <location>
        <position position="1"/>
    </location>
</feature>
<protein>
    <recommendedName>
        <fullName evidence="8">NTF2 domain-containing protein</fullName>
    </recommendedName>
</protein>
<dbReference type="GO" id="GO:1990861">
    <property type="term" value="C:Ubp3-Bre5 deubiquitination complex"/>
    <property type="evidence" value="ECO:0007669"/>
    <property type="project" value="TreeGrafter"/>
</dbReference>
<dbReference type="InterPro" id="IPR035979">
    <property type="entry name" value="RBD_domain_sf"/>
</dbReference>
<evidence type="ECO:0008006" key="8">
    <source>
        <dbReference type="Google" id="ProtNLM"/>
    </source>
</evidence>
<dbReference type="CDD" id="cd00590">
    <property type="entry name" value="RRM_SF"/>
    <property type="match status" value="1"/>
</dbReference>
<evidence type="ECO:0000313" key="6">
    <source>
        <dbReference type="EMBL" id="ODV85111.1"/>
    </source>
</evidence>
<dbReference type="Gene3D" id="3.30.70.330">
    <property type="match status" value="1"/>
</dbReference>
<dbReference type="InterPro" id="IPR002075">
    <property type="entry name" value="NTF2_dom"/>
</dbReference>
<evidence type="ECO:0000256" key="2">
    <source>
        <dbReference type="PROSITE-ProRule" id="PRU00176"/>
    </source>
</evidence>
<evidence type="ECO:0000256" key="1">
    <source>
        <dbReference type="ARBA" id="ARBA00022884"/>
    </source>
</evidence>
<dbReference type="GO" id="GO:0034517">
    <property type="term" value="P:ribophagy"/>
    <property type="evidence" value="ECO:0007669"/>
    <property type="project" value="TreeGrafter"/>
</dbReference>
<dbReference type="GO" id="GO:1990904">
    <property type="term" value="C:ribonucleoprotein complex"/>
    <property type="evidence" value="ECO:0007669"/>
    <property type="project" value="TreeGrafter"/>
</dbReference>
<dbReference type="InterPro" id="IPR018222">
    <property type="entry name" value="Nuclear_transport_factor_2_euk"/>
</dbReference>
<gene>
    <name evidence="6" type="ORF">CANARDRAFT_179992</name>
</gene>
<dbReference type="Gene3D" id="3.10.450.50">
    <property type="match status" value="1"/>
</dbReference>
<dbReference type="PROSITE" id="PS50102">
    <property type="entry name" value="RRM"/>
    <property type="match status" value="1"/>
</dbReference>
<dbReference type="AlphaFoldDB" id="A0A1E4T072"/>
<dbReference type="InterPro" id="IPR032710">
    <property type="entry name" value="NTF2-like_dom_sf"/>
</dbReference>
<dbReference type="GO" id="GO:0005829">
    <property type="term" value="C:cytosol"/>
    <property type="evidence" value="ECO:0007669"/>
    <property type="project" value="TreeGrafter"/>
</dbReference>
<evidence type="ECO:0000259" key="5">
    <source>
        <dbReference type="PROSITE" id="PS50177"/>
    </source>
</evidence>
<dbReference type="Proteomes" id="UP000094801">
    <property type="component" value="Unassembled WGS sequence"/>
</dbReference>
<evidence type="ECO:0000313" key="7">
    <source>
        <dbReference type="Proteomes" id="UP000094801"/>
    </source>
</evidence>
<evidence type="ECO:0000259" key="4">
    <source>
        <dbReference type="PROSITE" id="PS50102"/>
    </source>
</evidence>
<feature type="domain" description="RRM" evidence="4">
    <location>
        <begin position="285"/>
        <end position="355"/>
    </location>
</feature>
<dbReference type="SUPFAM" id="SSF54427">
    <property type="entry name" value="NTF2-like"/>
    <property type="match status" value="1"/>
</dbReference>
<dbReference type="PROSITE" id="PS50177">
    <property type="entry name" value="NTF2_DOMAIN"/>
    <property type="match status" value="1"/>
</dbReference>
<dbReference type="InterPro" id="IPR039539">
    <property type="entry name" value="Ras_GTPase_bind_prot"/>
</dbReference>
<dbReference type="PANTHER" id="PTHR10693:SF20">
    <property type="entry name" value="AT27578P"/>
    <property type="match status" value="1"/>
</dbReference>
<feature type="compositionally biased region" description="Basic residues" evidence="3">
    <location>
        <begin position="364"/>
        <end position="374"/>
    </location>
</feature>